<accession>A0A3S9PYD9</accession>
<dbReference type="Proteomes" id="UP000280344">
    <property type="component" value="Chromosome"/>
</dbReference>
<proteinExistence type="predicted"/>
<dbReference type="InterPro" id="IPR003593">
    <property type="entry name" value="AAA+_ATPase"/>
</dbReference>
<dbReference type="InterPro" id="IPR017871">
    <property type="entry name" value="ABC_transporter-like_CS"/>
</dbReference>
<dbReference type="InterPro" id="IPR027417">
    <property type="entry name" value="P-loop_NTPase"/>
</dbReference>
<dbReference type="KEGG" id="flh:EJ997_08410"/>
<sequence length="230" mass="24733">MISLHARLSQRKLSFDLEHSAGRTLAVIGRNGTGKSSLIGLLSGILIPDDGGSIVLDGQEVADPWVGPHKRPITLLSQDPTLFPHLSVLDNAAYGLRAGGMKKSEARERARSYIEPLGIGDLVDRMPHQLSGGQQQRVALARAIAVEPKILLLDEPLAAMDVSAAVVLRDLIKDALKDRTGVVVTHDMADISAFADDVAVLADGQVSDYGSVEEKMADENSMLRKYFLGF</sequence>
<dbReference type="InterPro" id="IPR003439">
    <property type="entry name" value="ABC_transporter-like_ATP-bd"/>
</dbReference>
<dbReference type="PROSITE" id="PS50893">
    <property type="entry name" value="ABC_TRANSPORTER_2"/>
    <property type="match status" value="1"/>
</dbReference>
<gene>
    <name evidence="5" type="ORF">EJ997_08410</name>
</gene>
<dbReference type="SMART" id="SM00382">
    <property type="entry name" value="AAA"/>
    <property type="match status" value="1"/>
</dbReference>
<dbReference type="GO" id="GO:0005524">
    <property type="term" value="F:ATP binding"/>
    <property type="evidence" value="ECO:0007669"/>
    <property type="project" value="UniProtKB-KW"/>
</dbReference>
<dbReference type="GO" id="GO:0016887">
    <property type="term" value="F:ATP hydrolysis activity"/>
    <property type="evidence" value="ECO:0007669"/>
    <property type="project" value="InterPro"/>
</dbReference>
<evidence type="ECO:0000313" key="5">
    <source>
        <dbReference type="EMBL" id="AZQ77348.1"/>
    </source>
</evidence>
<dbReference type="PROSITE" id="PS00211">
    <property type="entry name" value="ABC_TRANSPORTER_1"/>
    <property type="match status" value="1"/>
</dbReference>
<dbReference type="Gene3D" id="3.40.50.300">
    <property type="entry name" value="P-loop containing nucleotide triphosphate hydrolases"/>
    <property type="match status" value="1"/>
</dbReference>
<feature type="domain" description="ABC transporter" evidence="4">
    <location>
        <begin position="4"/>
        <end position="228"/>
    </location>
</feature>
<keyword evidence="6" id="KW-1185">Reference proteome</keyword>
<dbReference type="Pfam" id="PF00005">
    <property type="entry name" value="ABC_tran"/>
    <property type="match status" value="1"/>
</dbReference>
<dbReference type="EMBL" id="CP034593">
    <property type="protein sequence ID" value="AZQ77348.1"/>
    <property type="molecule type" value="Genomic_DNA"/>
</dbReference>
<dbReference type="PANTHER" id="PTHR42781">
    <property type="entry name" value="SPERMIDINE/PUTRESCINE IMPORT ATP-BINDING PROTEIN POTA"/>
    <property type="match status" value="1"/>
</dbReference>
<dbReference type="AlphaFoldDB" id="A0A3S9PYD9"/>
<reference evidence="5 6" key="1">
    <citation type="submission" date="2018-12" db="EMBL/GenBank/DDBJ databases">
        <title>Complete genome sequence of Flaviflexus sp. H23T48.</title>
        <authorList>
            <person name="Bae J.-W."/>
            <person name="Lee J.-Y."/>
        </authorList>
    </citation>
    <scope>NUCLEOTIDE SEQUENCE [LARGE SCALE GENOMIC DNA]</scope>
    <source>
        <strain evidence="5 6">H23T48</strain>
    </source>
</reference>
<evidence type="ECO:0000256" key="3">
    <source>
        <dbReference type="ARBA" id="ARBA00022840"/>
    </source>
</evidence>
<evidence type="ECO:0000259" key="4">
    <source>
        <dbReference type="PROSITE" id="PS50893"/>
    </source>
</evidence>
<evidence type="ECO:0000256" key="1">
    <source>
        <dbReference type="ARBA" id="ARBA00022448"/>
    </source>
</evidence>
<keyword evidence="2" id="KW-0547">Nucleotide-binding</keyword>
<name>A0A3S9PYD9_9ACTO</name>
<organism evidence="5 6">
    <name type="scientific">Flaviflexus ciconiae</name>
    <dbReference type="NCBI Taxonomy" id="2496867"/>
    <lineage>
        <taxon>Bacteria</taxon>
        <taxon>Bacillati</taxon>
        <taxon>Actinomycetota</taxon>
        <taxon>Actinomycetes</taxon>
        <taxon>Actinomycetales</taxon>
        <taxon>Actinomycetaceae</taxon>
        <taxon>Flaviflexus</taxon>
    </lineage>
</organism>
<dbReference type="SUPFAM" id="SSF52540">
    <property type="entry name" value="P-loop containing nucleoside triphosphate hydrolases"/>
    <property type="match status" value="1"/>
</dbReference>
<dbReference type="InterPro" id="IPR050093">
    <property type="entry name" value="ABC_SmlMolc_Importer"/>
</dbReference>
<keyword evidence="3 5" id="KW-0067">ATP-binding</keyword>
<dbReference type="OrthoDB" id="9774448at2"/>
<keyword evidence="1" id="KW-0813">Transport</keyword>
<evidence type="ECO:0000256" key="2">
    <source>
        <dbReference type="ARBA" id="ARBA00022741"/>
    </source>
</evidence>
<dbReference type="PANTHER" id="PTHR42781:SF4">
    <property type="entry name" value="SPERMIDINE_PUTRESCINE IMPORT ATP-BINDING PROTEIN POTA"/>
    <property type="match status" value="1"/>
</dbReference>
<evidence type="ECO:0000313" key="6">
    <source>
        <dbReference type="Proteomes" id="UP000280344"/>
    </source>
</evidence>
<dbReference type="RefSeq" id="WP_126704151.1">
    <property type="nucleotide sequence ID" value="NZ_CP034593.1"/>
</dbReference>
<protein>
    <submittedName>
        <fullName evidence="5">ATP-binding cassette domain-containing protein</fullName>
    </submittedName>
</protein>